<keyword evidence="1 3" id="KW-0732">Signal</keyword>
<protein>
    <submittedName>
        <fullName evidence="5">AprI/Inh family metalloprotease inhibitor</fullName>
    </submittedName>
</protein>
<dbReference type="InterPro" id="IPR016085">
    <property type="entry name" value="Protease_inh_B-barrel_dom"/>
</dbReference>
<gene>
    <name evidence="5" type="ORF">ACFOEX_03685</name>
</gene>
<evidence type="ECO:0000256" key="2">
    <source>
        <dbReference type="SAM" id="MobiDB-lite"/>
    </source>
</evidence>
<evidence type="ECO:0000259" key="4">
    <source>
        <dbReference type="Pfam" id="PF02974"/>
    </source>
</evidence>
<evidence type="ECO:0000313" key="6">
    <source>
        <dbReference type="Proteomes" id="UP001595536"/>
    </source>
</evidence>
<dbReference type="Gene3D" id="2.40.128.10">
    <property type="match status" value="1"/>
</dbReference>
<feature type="region of interest" description="Disordered" evidence="2">
    <location>
        <begin position="41"/>
        <end position="119"/>
    </location>
</feature>
<accession>A0ABV7LD33</accession>
<name>A0ABV7LD33_9HYPH</name>
<sequence>MRLKLSETSTGPRAIRIAAALSLACALAACQSARFDSGYGAPPPRAATPAASDLEPDIGTGLGGRVETSPLPPAPGAVTAPDPALSQGQPPGSATVAGLPPQAAPTTPAAPPPATRSSAVGRWTAKEAAGSCSVTLSSTPALDLYRASTSGCSSKDLQSVNAWEFRDGEIYLYARGGVVARLRDAGGQFNGVLAKSGAPLTLSK</sequence>
<dbReference type="SUPFAM" id="SSF50882">
    <property type="entry name" value="beta-Barrel protease inhibitors"/>
    <property type="match status" value="1"/>
</dbReference>
<reference evidence="6" key="1">
    <citation type="journal article" date="2019" name="Int. J. Syst. Evol. Microbiol.">
        <title>The Global Catalogue of Microorganisms (GCM) 10K type strain sequencing project: providing services to taxonomists for standard genome sequencing and annotation.</title>
        <authorList>
            <consortium name="The Broad Institute Genomics Platform"/>
            <consortium name="The Broad Institute Genome Sequencing Center for Infectious Disease"/>
            <person name="Wu L."/>
            <person name="Ma J."/>
        </authorList>
    </citation>
    <scope>NUCLEOTIDE SEQUENCE [LARGE SCALE GENOMIC DNA]</scope>
    <source>
        <strain evidence="6">CCM 7941</strain>
    </source>
</reference>
<dbReference type="InterPro" id="IPR021140">
    <property type="entry name" value="Inh/Omp19"/>
</dbReference>
<dbReference type="Proteomes" id="UP001595536">
    <property type="component" value="Unassembled WGS sequence"/>
</dbReference>
<dbReference type="PROSITE" id="PS51257">
    <property type="entry name" value="PROKAR_LIPOPROTEIN"/>
    <property type="match status" value="1"/>
</dbReference>
<keyword evidence="5" id="KW-0481">Metalloenzyme inhibitor</keyword>
<comment type="caution">
    <text evidence="5">The sequence shown here is derived from an EMBL/GenBank/DDBJ whole genome shotgun (WGS) entry which is preliminary data.</text>
</comment>
<feature type="domain" description="Alkaline proteinase inhibitor/ Outer membrane lipoprotein Omp19" evidence="4">
    <location>
        <begin position="116"/>
        <end position="204"/>
    </location>
</feature>
<keyword evidence="6" id="KW-1185">Reference proteome</keyword>
<feature type="signal peptide" evidence="3">
    <location>
        <begin position="1"/>
        <end position="28"/>
    </location>
</feature>
<evidence type="ECO:0000313" key="5">
    <source>
        <dbReference type="EMBL" id="MFC3265467.1"/>
    </source>
</evidence>
<feature type="chain" id="PRO_5045140927" evidence="3">
    <location>
        <begin position="29"/>
        <end position="204"/>
    </location>
</feature>
<keyword evidence="5" id="KW-0646">Protease inhibitor</keyword>
<dbReference type="RefSeq" id="WP_376831694.1">
    <property type="nucleotide sequence ID" value="NZ_JBHLWR010000006.1"/>
</dbReference>
<organism evidence="5 6">
    <name type="scientific">Camelimonas abortus</name>
    <dbReference type="NCBI Taxonomy" id="1017184"/>
    <lineage>
        <taxon>Bacteria</taxon>
        <taxon>Pseudomonadati</taxon>
        <taxon>Pseudomonadota</taxon>
        <taxon>Alphaproteobacteria</taxon>
        <taxon>Hyphomicrobiales</taxon>
        <taxon>Chelatococcaceae</taxon>
        <taxon>Camelimonas</taxon>
    </lineage>
</organism>
<keyword evidence="5" id="KW-0483">Metalloprotease inhibitor</keyword>
<evidence type="ECO:0000256" key="3">
    <source>
        <dbReference type="SAM" id="SignalP"/>
    </source>
</evidence>
<dbReference type="GO" id="GO:0030414">
    <property type="term" value="F:peptidase inhibitor activity"/>
    <property type="evidence" value="ECO:0007669"/>
    <property type="project" value="UniProtKB-KW"/>
</dbReference>
<dbReference type="EMBL" id="JBHRUV010000017">
    <property type="protein sequence ID" value="MFC3265467.1"/>
    <property type="molecule type" value="Genomic_DNA"/>
</dbReference>
<proteinExistence type="predicted"/>
<evidence type="ECO:0000256" key="1">
    <source>
        <dbReference type="ARBA" id="ARBA00022729"/>
    </source>
</evidence>
<dbReference type="Pfam" id="PF02974">
    <property type="entry name" value="Inh"/>
    <property type="match status" value="1"/>
</dbReference>